<dbReference type="PANTHER" id="PTHR43791">
    <property type="entry name" value="PERMEASE-RELATED"/>
    <property type="match status" value="1"/>
</dbReference>
<feature type="transmembrane region" description="Helical" evidence="7">
    <location>
        <begin position="367"/>
        <end position="387"/>
    </location>
</feature>
<dbReference type="InterPro" id="IPR011701">
    <property type="entry name" value="MFS"/>
</dbReference>
<sequence>MTDHKDASDAIKKSPTNLTHDGEVDLKAGHSIAELDESEVFLQKHGIPRSQLAELLAADTDGQAERALRRRVDLTLLPLLCGTYALQYIDKSALGYAAVFDLFPSTGMTPDQYSWMASIFYFSYLATEWPSSYLAQKLPTGKVIAAFVFCWGSIMLITVACKDFPGMAACRFFLGAFEAVITPAFMLIVAHWYKRDEQPARAGAFYCFNGLGSMFGGILFYGVGQVKGWAIWRVIYMLCGGMTVCWGVVLWFFLPDSIFAAKRFSTEEKTLLIARTVANQTGTMNRTIKKSQILEVFRDPQVWLLFLYVLLNETINGGIANFSKLIVKGFTQDPLLTTAYGIPYGACNAVYMFFGPFVASKFKNVRTLVMIGWLMPTLVASCLFWQLPRSNKGGLLAGYYICASYVGGLIVALQMPAANIGGYTKRVTATAFVFLAYCIGNIIGPHAFLGSEAPVYQTGCKLIIGCCVGQACTAVCLRLLLIRRNKERDAAAAALGDGVEEDADEQMQDLTDFENPKFRYSY</sequence>
<feature type="transmembrane region" description="Helical" evidence="7">
    <location>
        <begin position="172"/>
        <end position="193"/>
    </location>
</feature>
<gene>
    <name evidence="8" type="ORF">Micbo1qcDRAFT_151984</name>
</gene>
<feature type="transmembrane region" description="Helical" evidence="7">
    <location>
        <begin position="427"/>
        <end position="450"/>
    </location>
</feature>
<feature type="transmembrane region" description="Helical" evidence="7">
    <location>
        <begin position="462"/>
        <end position="481"/>
    </location>
</feature>
<accession>A0A136IQN6</accession>
<dbReference type="AlphaFoldDB" id="A0A136IQN6"/>
<dbReference type="PANTHER" id="PTHR43791:SF81">
    <property type="entry name" value="TRANSPORTER, PUTATIVE (AFU_ORTHOLOGUE AFUA_7G01190)-RELATED"/>
    <property type="match status" value="1"/>
</dbReference>
<evidence type="ECO:0000313" key="9">
    <source>
        <dbReference type="Proteomes" id="UP000070501"/>
    </source>
</evidence>
<evidence type="ECO:0000256" key="5">
    <source>
        <dbReference type="ARBA" id="ARBA00023136"/>
    </source>
</evidence>
<dbReference type="GO" id="GO:0016020">
    <property type="term" value="C:membrane"/>
    <property type="evidence" value="ECO:0007669"/>
    <property type="project" value="UniProtKB-SubCell"/>
</dbReference>
<protein>
    <submittedName>
        <fullName evidence="8">Major facilitator superfamily domain-containing protein</fullName>
    </submittedName>
</protein>
<dbReference type="FunFam" id="1.20.1250.20:FF:000064">
    <property type="entry name" value="MFS allantoate transporter"/>
    <property type="match status" value="1"/>
</dbReference>
<feature type="transmembrane region" description="Helical" evidence="7">
    <location>
        <begin position="230"/>
        <end position="254"/>
    </location>
</feature>
<keyword evidence="5 7" id="KW-0472">Membrane</keyword>
<feature type="transmembrane region" description="Helical" evidence="7">
    <location>
        <begin position="302"/>
        <end position="322"/>
    </location>
</feature>
<proteinExistence type="inferred from homology"/>
<dbReference type="SUPFAM" id="SSF103473">
    <property type="entry name" value="MFS general substrate transporter"/>
    <property type="match status" value="1"/>
</dbReference>
<keyword evidence="2" id="KW-0813">Transport</keyword>
<reference evidence="9" key="1">
    <citation type="submission" date="2016-02" db="EMBL/GenBank/DDBJ databases">
        <title>Draft genome sequence of Microdochium bolleyi, a fungal endophyte of beachgrass.</title>
        <authorList>
            <consortium name="DOE Joint Genome Institute"/>
            <person name="David A.S."/>
            <person name="May G."/>
            <person name="Haridas S."/>
            <person name="Lim J."/>
            <person name="Wang M."/>
            <person name="Labutti K."/>
            <person name="Lipzen A."/>
            <person name="Barry K."/>
            <person name="Grigoriev I.V."/>
        </authorList>
    </citation>
    <scope>NUCLEOTIDE SEQUENCE [LARGE SCALE GENOMIC DNA]</scope>
    <source>
        <strain evidence="9">J235TASD1</strain>
    </source>
</reference>
<dbReference type="Gene3D" id="1.20.1250.20">
    <property type="entry name" value="MFS general substrate transporter like domains"/>
    <property type="match status" value="2"/>
</dbReference>
<comment type="subcellular location">
    <subcellularLocation>
        <location evidence="1">Membrane</location>
        <topology evidence="1">Multi-pass membrane protein</topology>
    </subcellularLocation>
</comment>
<evidence type="ECO:0000256" key="1">
    <source>
        <dbReference type="ARBA" id="ARBA00004141"/>
    </source>
</evidence>
<dbReference type="GO" id="GO:0022857">
    <property type="term" value="F:transmembrane transporter activity"/>
    <property type="evidence" value="ECO:0007669"/>
    <property type="project" value="InterPro"/>
</dbReference>
<dbReference type="InterPro" id="IPR036259">
    <property type="entry name" value="MFS_trans_sf"/>
</dbReference>
<keyword evidence="3 7" id="KW-0812">Transmembrane</keyword>
<dbReference type="Proteomes" id="UP000070501">
    <property type="component" value="Unassembled WGS sequence"/>
</dbReference>
<feature type="transmembrane region" description="Helical" evidence="7">
    <location>
        <begin position="72"/>
        <end position="89"/>
    </location>
</feature>
<feature type="transmembrane region" description="Helical" evidence="7">
    <location>
        <begin position="113"/>
        <end position="131"/>
    </location>
</feature>
<organism evidence="8 9">
    <name type="scientific">Microdochium bolleyi</name>
    <dbReference type="NCBI Taxonomy" id="196109"/>
    <lineage>
        <taxon>Eukaryota</taxon>
        <taxon>Fungi</taxon>
        <taxon>Dikarya</taxon>
        <taxon>Ascomycota</taxon>
        <taxon>Pezizomycotina</taxon>
        <taxon>Sordariomycetes</taxon>
        <taxon>Xylariomycetidae</taxon>
        <taxon>Xylariales</taxon>
        <taxon>Microdochiaceae</taxon>
        <taxon>Microdochium</taxon>
    </lineage>
</organism>
<evidence type="ECO:0000313" key="8">
    <source>
        <dbReference type="EMBL" id="KXJ87208.1"/>
    </source>
</evidence>
<evidence type="ECO:0000256" key="4">
    <source>
        <dbReference type="ARBA" id="ARBA00022989"/>
    </source>
</evidence>
<feature type="transmembrane region" description="Helical" evidence="7">
    <location>
        <begin position="143"/>
        <end position="160"/>
    </location>
</feature>
<feature type="transmembrane region" description="Helical" evidence="7">
    <location>
        <begin position="205"/>
        <end position="224"/>
    </location>
</feature>
<evidence type="ECO:0000256" key="3">
    <source>
        <dbReference type="ARBA" id="ARBA00022692"/>
    </source>
</evidence>
<name>A0A136IQN6_9PEZI</name>
<dbReference type="EMBL" id="KQ964263">
    <property type="protein sequence ID" value="KXJ87208.1"/>
    <property type="molecule type" value="Genomic_DNA"/>
</dbReference>
<dbReference type="InParanoid" id="A0A136IQN6"/>
<comment type="similarity">
    <text evidence="6">Belongs to the major facilitator superfamily. Allantoate permease family.</text>
</comment>
<keyword evidence="9" id="KW-1185">Reference proteome</keyword>
<dbReference type="OrthoDB" id="6730379at2759"/>
<keyword evidence="4 7" id="KW-1133">Transmembrane helix</keyword>
<feature type="transmembrane region" description="Helical" evidence="7">
    <location>
        <begin position="342"/>
        <end position="360"/>
    </location>
</feature>
<evidence type="ECO:0000256" key="7">
    <source>
        <dbReference type="SAM" id="Phobius"/>
    </source>
</evidence>
<dbReference type="Pfam" id="PF07690">
    <property type="entry name" value="MFS_1"/>
    <property type="match status" value="1"/>
</dbReference>
<feature type="transmembrane region" description="Helical" evidence="7">
    <location>
        <begin position="393"/>
        <end position="415"/>
    </location>
</feature>
<evidence type="ECO:0000256" key="6">
    <source>
        <dbReference type="ARBA" id="ARBA00037968"/>
    </source>
</evidence>
<evidence type="ECO:0000256" key="2">
    <source>
        <dbReference type="ARBA" id="ARBA00022448"/>
    </source>
</evidence>